<keyword evidence="2" id="KW-1185">Reference proteome</keyword>
<reference evidence="1" key="1">
    <citation type="journal article" date="2016" name="Nat. Genet.">
        <title>A high-quality carrot genome assembly provides new insights into carotenoid accumulation and asterid genome evolution.</title>
        <authorList>
            <person name="Iorizzo M."/>
            <person name="Ellison S."/>
            <person name="Senalik D."/>
            <person name="Zeng P."/>
            <person name="Satapoomin P."/>
            <person name="Huang J."/>
            <person name="Bowman M."/>
            <person name="Iovene M."/>
            <person name="Sanseverino W."/>
            <person name="Cavagnaro P."/>
            <person name="Yildiz M."/>
            <person name="Macko-Podgorni A."/>
            <person name="Moranska E."/>
            <person name="Grzebelus E."/>
            <person name="Grzebelus D."/>
            <person name="Ashrafi H."/>
            <person name="Zheng Z."/>
            <person name="Cheng S."/>
            <person name="Spooner D."/>
            <person name="Van Deynze A."/>
            <person name="Simon P."/>
        </authorList>
    </citation>
    <scope>NUCLEOTIDE SEQUENCE</scope>
    <source>
        <tissue evidence="1">Leaf</tissue>
    </source>
</reference>
<organism evidence="1 2">
    <name type="scientific">Daucus carota subsp. sativus</name>
    <name type="common">Carrot</name>
    <dbReference type="NCBI Taxonomy" id="79200"/>
    <lineage>
        <taxon>Eukaryota</taxon>
        <taxon>Viridiplantae</taxon>
        <taxon>Streptophyta</taxon>
        <taxon>Embryophyta</taxon>
        <taxon>Tracheophyta</taxon>
        <taxon>Spermatophyta</taxon>
        <taxon>Magnoliopsida</taxon>
        <taxon>eudicotyledons</taxon>
        <taxon>Gunneridae</taxon>
        <taxon>Pentapetalae</taxon>
        <taxon>asterids</taxon>
        <taxon>campanulids</taxon>
        <taxon>Apiales</taxon>
        <taxon>Apiaceae</taxon>
        <taxon>Apioideae</taxon>
        <taxon>Scandiceae</taxon>
        <taxon>Daucinae</taxon>
        <taxon>Daucus</taxon>
        <taxon>Daucus sect. Daucus</taxon>
    </lineage>
</organism>
<dbReference type="EMBL" id="CP093343">
    <property type="protein sequence ID" value="WOG85222.1"/>
    <property type="molecule type" value="Genomic_DNA"/>
</dbReference>
<dbReference type="Proteomes" id="UP000077755">
    <property type="component" value="Chromosome 1"/>
</dbReference>
<protein>
    <submittedName>
        <fullName evidence="1">Uncharacterized protein</fullName>
    </submittedName>
</protein>
<evidence type="ECO:0000313" key="2">
    <source>
        <dbReference type="Proteomes" id="UP000077755"/>
    </source>
</evidence>
<gene>
    <name evidence="1" type="ORF">DCAR_0104410</name>
</gene>
<evidence type="ECO:0000313" key="1">
    <source>
        <dbReference type="EMBL" id="WOG85222.1"/>
    </source>
</evidence>
<reference evidence="1" key="2">
    <citation type="submission" date="2022-03" db="EMBL/GenBank/DDBJ databases">
        <title>Draft title - Genomic analysis of global carrot germplasm unveils the trajectory of domestication and the origin of high carotenoid orange carrot.</title>
        <authorList>
            <person name="Iorizzo M."/>
            <person name="Ellison S."/>
            <person name="Senalik D."/>
            <person name="Macko-Podgorni A."/>
            <person name="Grzebelus D."/>
            <person name="Bostan H."/>
            <person name="Rolling W."/>
            <person name="Curaba J."/>
            <person name="Simon P."/>
        </authorList>
    </citation>
    <scope>NUCLEOTIDE SEQUENCE</scope>
    <source>
        <tissue evidence="1">Leaf</tissue>
    </source>
</reference>
<proteinExistence type="predicted"/>
<accession>A0AAF0W8G5</accession>
<name>A0AAF0W8G5_DAUCS</name>
<sequence>MDCKKKCTASCST</sequence>